<feature type="transmembrane region" description="Helical" evidence="6">
    <location>
        <begin position="266"/>
        <end position="290"/>
    </location>
</feature>
<dbReference type="OrthoDB" id="9810662at2"/>
<name>A0A2R4XI18_9BURK</name>
<evidence type="ECO:0000259" key="7">
    <source>
        <dbReference type="Pfam" id="PF00482"/>
    </source>
</evidence>
<keyword evidence="9" id="KW-1185">Reference proteome</keyword>
<dbReference type="Gene3D" id="1.20.81.30">
    <property type="entry name" value="Type II secretion system (T2SS), domain F"/>
    <property type="match status" value="1"/>
</dbReference>
<evidence type="ECO:0000256" key="2">
    <source>
        <dbReference type="ARBA" id="ARBA00022475"/>
    </source>
</evidence>
<evidence type="ECO:0000256" key="4">
    <source>
        <dbReference type="ARBA" id="ARBA00022989"/>
    </source>
</evidence>
<accession>A0A2R4XI18</accession>
<dbReference type="InterPro" id="IPR042094">
    <property type="entry name" value="T2SS_GspF_sf"/>
</dbReference>
<feature type="domain" description="Type II secretion system protein GspF" evidence="7">
    <location>
        <begin position="156"/>
        <end position="282"/>
    </location>
</feature>
<organism evidence="8 9">
    <name type="scientific">Orrella marina</name>
    <dbReference type="NCBI Taxonomy" id="2163011"/>
    <lineage>
        <taxon>Bacteria</taxon>
        <taxon>Pseudomonadati</taxon>
        <taxon>Pseudomonadota</taxon>
        <taxon>Betaproteobacteria</taxon>
        <taxon>Burkholderiales</taxon>
        <taxon>Alcaligenaceae</taxon>
        <taxon>Orrella</taxon>
    </lineage>
</organism>
<evidence type="ECO:0000256" key="5">
    <source>
        <dbReference type="ARBA" id="ARBA00023136"/>
    </source>
</evidence>
<feature type="transmembrane region" description="Helical" evidence="6">
    <location>
        <begin position="15"/>
        <end position="37"/>
    </location>
</feature>
<keyword evidence="5 6" id="KW-0472">Membrane</keyword>
<dbReference type="Pfam" id="PF00482">
    <property type="entry name" value="T2SSF"/>
    <property type="match status" value="1"/>
</dbReference>
<keyword evidence="4 6" id="KW-1133">Transmembrane helix</keyword>
<dbReference type="PANTHER" id="PTHR35007:SF2">
    <property type="entry name" value="PILUS ASSEMBLE PROTEIN"/>
    <property type="match status" value="1"/>
</dbReference>
<proteinExistence type="predicted"/>
<dbReference type="InterPro" id="IPR018076">
    <property type="entry name" value="T2SS_GspF_dom"/>
</dbReference>
<dbReference type="GO" id="GO:0005886">
    <property type="term" value="C:plasma membrane"/>
    <property type="evidence" value="ECO:0007669"/>
    <property type="project" value="UniProtKB-SubCell"/>
</dbReference>
<gene>
    <name evidence="8" type="ORF">DBV39_06820</name>
</gene>
<evidence type="ECO:0000256" key="3">
    <source>
        <dbReference type="ARBA" id="ARBA00022692"/>
    </source>
</evidence>
<dbReference type="KEGG" id="boz:DBV39_06820"/>
<reference evidence="8 9" key="1">
    <citation type="submission" date="2018-04" db="EMBL/GenBank/DDBJ databases">
        <title>Bordetella sp. HZ20 isolated from seawater.</title>
        <authorList>
            <person name="Sun C."/>
        </authorList>
    </citation>
    <scope>NUCLEOTIDE SEQUENCE [LARGE SCALE GENOMIC DNA]</scope>
    <source>
        <strain evidence="8 9">HZ20</strain>
    </source>
</reference>
<feature type="transmembrane region" description="Helical" evidence="6">
    <location>
        <begin position="159"/>
        <end position="181"/>
    </location>
</feature>
<dbReference type="Proteomes" id="UP000244571">
    <property type="component" value="Chromosome"/>
</dbReference>
<keyword evidence="2" id="KW-1003">Cell membrane</keyword>
<keyword evidence="3 6" id="KW-0812">Transmembrane</keyword>
<comment type="subcellular location">
    <subcellularLocation>
        <location evidence="1">Cell membrane</location>
        <topology evidence="1">Multi-pass membrane protein</topology>
    </subcellularLocation>
</comment>
<evidence type="ECO:0000313" key="9">
    <source>
        <dbReference type="Proteomes" id="UP000244571"/>
    </source>
</evidence>
<evidence type="ECO:0000313" key="8">
    <source>
        <dbReference type="EMBL" id="AWB33466.1"/>
    </source>
</evidence>
<evidence type="ECO:0000256" key="1">
    <source>
        <dbReference type="ARBA" id="ARBA00004651"/>
    </source>
</evidence>
<feature type="transmembrane region" description="Helical" evidence="6">
    <location>
        <begin position="93"/>
        <end position="115"/>
    </location>
</feature>
<dbReference type="RefSeq" id="WP_108620895.1">
    <property type="nucleotide sequence ID" value="NZ_CP028901.1"/>
</dbReference>
<protein>
    <recommendedName>
        <fullName evidence="7">Type II secretion system protein GspF domain-containing protein</fullName>
    </recommendedName>
</protein>
<dbReference type="AlphaFoldDB" id="A0A2R4XI18"/>
<dbReference type="PANTHER" id="PTHR35007">
    <property type="entry name" value="INTEGRAL MEMBRANE PROTEIN-RELATED"/>
    <property type="match status" value="1"/>
</dbReference>
<sequence>MMDMADVVDAGADSAMLLLLVVMIGWSVLLIWLFSGVRSKSRADNRNGSGPVGGTAAVQSPMEWVRSFTLRQMSWSMRIAIERKLMHAGLIRWQVTDLVLLHVGCVLCAGILGVLCEVSTWMIPVCMLIAVFLIESWVGQRQRAYSSRIAMHLPGFLDMLCLCLSAGMSFNAGLLVVLKYMPDGPLRMLWRDWLFDVRAGSTRVEALTRLMNKSTQGSLQRLCIAMIQAERTGSALAASLHSQSGQLRQDHLLAAERRAAQAPMRMLLPLVMCFFPSTFLVLAFSIWVGVADAF</sequence>
<evidence type="ECO:0000256" key="6">
    <source>
        <dbReference type="SAM" id="Phobius"/>
    </source>
</evidence>
<dbReference type="EMBL" id="CP028901">
    <property type="protein sequence ID" value="AWB33466.1"/>
    <property type="molecule type" value="Genomic_DNA"/>
</dbReference>